<evidence type="ECO:0000256" key="4">
    <source>
        <dbReference type="PROSITE-ProRule" id="PRU00050"/>
    </source>
</evidence>
<evidence type="ECO:0000256" key="1">
    <source>
        <dbReference type="ARBA" id="ARBA00022801"/>
    </source>
</evidence>
<evidence type="ECO:0000256" key="3">
    <source>
        <dbReference type="ARBA" id="ARBA00048267"/>
    </source>
</evidence>
<organism evidence="6 7">
    <name type="scientific">Streptomyces lasiicapitis</name>
    <dbReference type="NCBI Taxonomy" id="1923961"/>
    <lineage>
        <taxon>Bacteria</taxon>
        <taxon>Bacillati</taxon>
        <taxon>Actinomycetota</taxon>
        <taxon>Actinomycetes</taxon>
        <taxon>Kitasatosporales</taxon>
        <taxon>Streptomycetaceae</taxon>
        <taxon>Streptomyces</taxon>
    </lineage>
</organism>
<dbReference type="InterPro" id="IPR035909">
    <property type="entry name" value="CheB_C"/>
</dbReference>
<comment type="catalytic activity">
    <reaction evidence="3">
        <text>[protein]-L-glutamate 5-O-methyl ester + H2O = L-glutamyl-[protein] + methanol + H(+)</text>
        <dbReference type="Rhea" id="RHEA:23236"/>
        <dbReference type="Rhea" id="RHEA-COMP:10208"/>
        <dbReference type="Rhea" id="RHEA-COMP:10311"/>
        <dbReference type="ChEBI" id="CHEBI:15377"/>
        <dbReference type="ChEBI" id="CHEBI:15378"/>
        <dbReference type="ChEBI" id="CHEBI:17790"/>
        <dbReference type="ChEBI" id="CHEBI:29973"/>
        <dbReference type="ChEBI" id="CHEBI:82795"/>
        <dbReference type="EC" id="3.1.1.61"/>
    </reaction>
</comment>
<dbReference type="PANTHER" id="PTHR42872">
    <property type="entry name" value="PROTEIN-GLUTAMATE METHYLESTERASE/PROTEIN-GLUTAMINE GLUTAMINASE"/>
    <property type="match status" value="1"/>
</dbReference>
<feature type="active site" evidence="4">
    <location>
        <position position="194"/>
    </location>
</feature>
<dbReference type="PROSITE" id="PS50122">
    <property type="entry name" value="CHEB"/>
    <property type="match status" value="1"/>
</dbReference>
<dbReference type="Pfam" id="PF01339">
    <property type="entry name" value="CheB_methylest"/>
    <property type="match status" value="1"/>
</dbReference>
<dbReference type="CDD" id="cd16433">
    <property type="entry name" value="CheB"/>
    <property type="match status" value="1"/>
</dbReference>
<dbReference type="PANTHER" id="PTHR42872:SF6">
    <property type="entry name" value="PROTEIN-GLUTAMATE METHYLESTERASE_PROTEIN-GLUTAMINE GLUTAMINASE"/>
    <property type="match status" value="1"/>
</dbReference>
<dbReference type="EMBL" id="BMNG01000005">
    <property type="protein sequence ID" value="GGO43282.1"/>
    <property type="molecule type" value="Genomic_DNA"/>
</dbReference>
<dbReference type="Gene3D" id="3.40.50.180">
    <property type="entry name" value="Methylesterase CheB, C-terminal domain"/>
    <property type="match status" value="1"/>
</dbReference>
<feature type="domain" description="CheB-type methylesterase" evidence="5">
    <location>
        <begin position="65"/>
        <end position="252"/>
    </location>
</feature>
<accession>A0ABQ2LUL1</accession>
<feature type="active site" evidence="4">
    <location>
        <position position="101"/>
    </location>
</feature>
<gene>
    <name evidence="6" type="ORF">GCM10012286_26770</name>
</gene>
<evidence type="ECO:0000313" key="6">
    <source>
        <dbReference type="EMBL" id="GGO43282.1"/>
    </source>
</evidence>
<reference evidence="7" key="1">
    <citation type="journal article" date="2019" name="Int. J. Syst. Evol. Microbiol.">
        <title>The Global Catalogue of Microorganisms (GCM) 10K type strain sequencing project: providing services to taxonomists for standard genome sequencing and annotation.</title>
        <authorList>
            <consortium name="The Broad Institute Genomics Platform"/>
            <consortium name="The Broad Institute Genome Sequencing Center for Infectious Disease"/>
            <person name="Wu L."/>
            <person name="Ma J."/>
        </authorList>
    </citation>
    <scope>NUCLEOTIDE SEQUENCE [LARGE SCALE GENOMIC DNA]</scope>
    <source>
        <strain evidence="7">CGMCC 4.7349</strain>
    </source>
</reference>
<protein>
    <recommendedName>
        <fullName evidence="2">protein-glutamate methylesterase</fullName>
        <ecNumber evidence="2">3.1.1.61</ecNumber>
    </recommendedName>
</protein>
<evidence type="ECO:0000313" key="7">
    <source>
        <dbReference type="Proteomes" id="UP000656881"/>
    </source>
</evidence>
<dbReference type="InterPro" id="IPR000673">
    <property type="entry name" value="Sig_transdc_resp-reg_Me-estase"/>
</dbReference>
<keyword evidence="7" id="KW-1185">Reference proteome</keyword>
<dbReference type="Proteomes" id="UP000656881">
    <property type="component" value="Unassembled WGS sequence"/>
</dbReference>
<dbReference type="SUPFAM" id="SSF52738">
    <property type="entry name" value="Methylesterase CheB, C-terminal domain"/>
    <property type="match status" value="1"/>
</dbReference>
<dbReference type="EC" id="3.1.1.61" evidence="2"/>
<proteinExistence type="predicted"/>
<feature type="active site" evidence="4">
    <location>
        <position position="74"/>
    </location>
</feature>
<evidence type="ECO:0000259" key="5">
    <source>
        <dbReference type="PROSITE" id="PS50122"/>
    </source>
</evidence>
<comment type="caution">
    <text evidence="6">The sequence shown here is derived from an EMBL/GenBank/DDBJ whole genome shotgun (WGS) entry which is preliminary data.</text>
</comment>
<evidence type="ECO:0000256" key="2">
    <source>
        <dbReference type="ARBA" id="ARBA00039140"/>
    </source>
</evidence>
<sequence>MGYGRGPGAPPAGGVATRWVRAIAPTCASVAPTAAAPARARLDRVTAHQSADRSADANAKGTEGTFSVVAVAASAGGVYGLGVLLGGLGPHLSVPVLLVQHLDPRHRTVIAEVLSRRTPLPVKLAEHGEWALPGTVYVAPPDRHLLVGQDGLLSLSTSEPVNFVRPSADLLFESVAGMYGPQAIACVLTGTGRDGAKGVDAVKARGGTVIAQDPRSAEFTGMPAAAVGTGAVDFVLPLEEIAAFVRGLVEDKRQ</sequence>
<keyword evidence="1 4" id="KW-0378">Hydrolase</keyword>
<name>A0ABQ2LUL1_9ACTN</name>
<keyword evidence="4" id="KW-0145">Chemotaxis</keyword>